<reference evidence="3 4" key="1">
    <citation type="journal article" date="2021" name="Commun. Biol.">
        <title>The genome of Shorea leprosula (Dipterocarpaceae) highlights the ecological relevance of drought in aseasonal tropical rainforests.</title>
        <authorList>
            <person name="Ng K.K.S."/>
            <person name="Kobayashi M.J."/>
            <person name="Fawcett J.A."/>
            <person name="Hatakeyama M."/>
            <person name="Paape T."/>
            <person name="Ng C.H."/>
            <person name="Ang C.C."/>
            <person name="Tnah L.H."/>
            <person name="Lee C.T."/>
            <person name="Nishiyama T."/>
            <person name="Sese J."/>
            <person name="O'Brien M.J."/>
            <person name="Copetti D."/>
            <person name="Mohd Noor M.I."/>
            <person name="Ong R.C."/>
            <person name="Putra M."/>
            <person name="Sireger I.Z."/>
            <person name="Indrioko S."/>
            <person name="Kosugi Y."/>
            <person name="Izuno A."/>
            <person name="Isagi Y."/>
            <person name="Lee S.L."/>
            <person name="Shimizu K.K."/>
        </authorList>
    </citation>
    <scope>NUCLEOTIDE SEQUENCE [LARGE SCALE GENOMIC DNA]</scope>
    <source>
        <strain evidence="3">214</strain>
    </source>
</reference>
<feature type="region of interest" description="Disordered" evidence="1">
    <location>
        <begin position="517"/>
        <end position="614"/>
    </location>
</feature>
<feature type="compositionally biased region" description="Basic and acidic residues" evidence="1">
    <location>
        <begin position="522"/>
        <end position="535"/>
    </location>
</feature>
<evidence type="ECO:0000256" key="2">
    <source>
        <dbReference type="SAM" id="Phobius"/>
    </source>
</evidence>
<dbReference type="EMBL" id="BPVZ01000299">
    <property type="protein sequence ID" value="GKV49441.1"/>
    <property type="molecule type" value="Genomic_DNA"/>
</dbReference>
<dbReference type="Proteomes" id="UP001054252">
    <property type="component" value="Unassembled WGS sequence"/>
</dbReference>
<gene>
    <name evidence="3" type="ORF">SLEP1_g56192</name>
</gene>
<evidence type="ECO:0000313" key="3">
    <source>
        <dbReference type="EMBL" id="GKV49441.1"/>
    </source>
</evidence>
<dbReference type="PANTHER" id="PTHR34427:SF5">
    <property type="entry name" value="DUF4283 DOMAIN-CONTAINING PROTEIN"/>
    <property type="match status" value="1"/>
</dbReference>
<feature type="compositionally biased region" description="Polar residues" evidence="1">
    <location>
        <begin position="539"/>
        <end position="551"/>
    </location>
</feature>
<feature type="transmembrane region" description="Helical" evidence="2">
    <location>
        <begin position="21"/>
        <end position="42"/>
    </location>
</feature>
<evidence type="ECO:0008006" key="5">
    <source>
        <dbReference type="Google" id="ProtNLM"/>
    </source>
</evidence>
<sequence length="627" mass="71453">MSRSCVDEGIEKENERMKLQVSMGAIASFVCTNGSLCIGFFFTNFPDEWSFEQMWRTFNRLGEGRVIEIECPKKRDRVRRRFSFVRFLESGYQNHQQRNMGNRMPNVATSNAGVKRNLTYAEIVKGKNADYQSTGLIEGQYHGANIREQSKRLRVSDQTKWRWKPKQQPQAWSGMEFNVKKNEYEWLEKCFVGTARSVTLIPTLQEKFFMERVFFCRIRAMGGRLVLLEGHDYEDLKELIETGQDWLGQWFEEIKPWKLTIVAAERFAWIRCAGLPLHAWKSEYFQSFGNLWGTFVSLDDSTSGKKHLNAARFLISTPMMEFISKSLTIKINGVLYKVKFSEEESSNGLYIMNSNFKINGGTMYGDKWSAEASDENIDQSSCDLESKQTQCDEEDDDMAIELRVPETELEDEARGVDTLAHLSVDSSAKRSANDITMDGLEGSTRKHLMIVGLEEDRNGMGAEMDVSEENIGNRGFFKKGGEEEASQVNSLEYATDKTSAAVEEMQRKEGEAIELIGSAKKKNSENGRNGPKDDGPNNEELNSISLGNLNGPNIKEPNPTSLSKPTKMVKKATTHVRTEKEDNFWKDMADDSGEMPNWTKKGEEKKEETAETKSENLQICLHAVRRP</sequence>
<feature type="compositionally biased region" description="Basic and acidic residues" evidence="1">
    <location>
        <begin position="600"/>
        <end position="614"/>
    </location>
</feature>
<evidence type="ECO:0000256" key="1">
    <source>
        <dbReference type="SAM" id="MobiDB-lite"/>
    </source>
</evidence>
<comment type="caution">
    <text evidence="3">The sequence shown here is derived from an EMBL/GenBank/DDBJ whole genome shotgun (WGS) entry which is preliminary data.</text>
</comment>
<dbReference type="PANTHER" id="PTHR34427">
    <property type="entry name" value="DUF4283 DOMAIN PROTEIN"/>
    <property type="match status" value="1"/>
</dbReference>
<keyword evidence="4" id="KW-1185">Reference proteome</keyword>
<name>A0AAV5MHS1_9ROSI</name>
<organism evidence="3 4">
    <name type="scientific">Rubroshorea leprosula</name>
    <dbReference type="NCBI Taxonomy" id="152421"/>
    <lineage>
        <taxon>Eukaryota</taxon>
        <taxon>Viridiplantae</taxon>
        <taxon>Streptophyta</taxon>
        <taxon>Embryophyta</taxon>
        <taxon>Tracheophyta</taxon>
        <taxon>Spermatophyta</taxon>
        <taxon>Magnoliopsida</taxon>
        <taxon>eudicotyledons</taxon>
        <taxon>Gunneridae</taxon>
        <taxon>Pentapetalae</taxon>
        <taxon>rosids</taxon>
        <taxon>malvids</taxon>
        <taxon>Malvales</taxon>
        <taxon>Dipterocarpaceae</taxon>
        <taxon>Rubroshorea</taxon>
    </lineage>
</organism>
<accession>A0AAV5MHS1</accession>
<feature type="compositionally biased region" description="Basic and acidic residues" evidence="1">
    <location>
        <begin position="576"/>
        <end position="589"/>
    </location>
</feature>
<keyword evidence="2" id="KW-1133">Transmembrane helix</keyword>
<keyword evidence="2" id="KW-0812">Transmembrane</keyword>
<proteinExistence type="predicted"/>
<keyword evidence="2" id="KW-0472">Membrane</keyword>
<protein>
    <recommendedName>
        <fullName evidence="5">DUF4283 domain-containing protein</fullName>
    </recommendedName>
</protein>
<evidence type="ECO:0000313" key="4">
    <source>
        <dbReference type="Proteomes" id="UP001054252"/>
    </source>
</evidence>
<dbReference type="AlphaFoldDB" id="A0AAV5MHS1"/>